<proteinExistence type="predicted"/>
<keyword evidence="4" id="KW-1185">Reference proteome</keyword>
<organism evidence="3 4">
    <name type="scientific">Trichogramma brassicae</name>
    <dbReference type="NCBI Taxonomy" id="86971"/>
    <lineage>
        <taxon>Eukaryota</taxon>
        <taxon>Metazoa</taxon>
        <taxon>Ecdysozoa</taxon>
        <taxon>Arthropoda</taxon>
        <taxon>Hexapoda</taxon>
        <taxon>Insecta</taxon>
        <taxon>Pterygota</taxon>
        <taxon>Neoptera</taxon>
        <taxon>Endopterygota</taxon>
        <taxon>Hymenoptera</taxon>
        <taxon>Apocrita</taxon>
        <taxon>Proctotrupomorpha</taxon>
        <taxon>Chalcidoidea</taxon>
        <taxon>Trichogrammatidae</taxon>
        <taxon>Trichogramma</taxon>
    </lineage>
</organism>
<dbReference type="Proteomes" id="UP000479190">
    <property type="component" value="Unassembled WGS sequence"/>
</dbReference>
<evidence type="ECO:0000256" key="2">
    <source>
        <dbReference type="SAM" id="MobiDB-lite"/>
    </source>
</evidence>
<sequence length="207" mass="23333">MSGSCFATHNPINIISNEVLDYKNIIAGLRSLLNDARFEIAQLRKELEESNKSNANASNKENRAYAIHRFDFLTTMRKPRHRVRKNDFKVAPKRLEAYMGSSLPPSALRASAITLRLGRTEYQTPLSRSPLSRTLTSSCRCTRRACGPVSSQRARKGRSMSCYQRQASPPKNHRRTGRSVCWTQRARFSKESSVTASKPLLRAMGAS</sequence>
<keyword evidence="1" id="KW-0175">Coiled coil</keyword>
<gene>
    <name evidence="3" type="ORF">TBRA_LOCUS4827</name>
</gene>
<reference evidence="3 4" key="1">
    <citation type="submission" date="2020-02" db="EMBL/GenBank/DDBJ databases">
        <authorList>
            <person name="Ferguson B K."/>
        </authorList>
    </citation>
    <scope>NUCLEOTIDE SEQUENCE [LARGE SCALE GENOMIC DNA]</scope>
</reference>
<evidence type="ECO:0000313" key="4">
    <source>
        <dbReference type="Proteomes" id="UP000479190"/>
    </source>
</evidence>
<protein>
    <submittedName>
        <fullName evidence="3">Uncharacterized protein</fullName>
    </submittedName>
</protein>
<dbReference type="AlphaFoldDB" id="A0A6H5IB64"/>
<evidence type="ECO:0000256" key="1">
    <source>
        <dbReference type="SAM" id="Coils"/>
    </source>
</evidence>
<feature type="region of interest" description="Disordered" evidence="2">
    <location>
        <begin position="150"/>
        <end position="178"/>
    </location>
</feature>
<feature type="coiled-coil region" evidence="1">
    <location>
        <begin position="26"/>
        <end position="60"/>
    </location>
</feature>
<evidence type="ECO:0000313" key="3">
    <source>
        <dbReference type="EMBL" id="CAB0032903.1"/>
    </source>
</evidence>
<accession>A0A6H5IB64</accession>
<name>A0A6H5IB64_9HYME</name>
<dbReference type="EMBL" id="CADCXV010000693">
    <property type="protein sequence ID" value="CAB0032903.1"/>
    <property type="molecule type" value="Genomic_DNA"/>
</dbReference>